<name>Q54EG6_DICDI</name>
<sequence>METNKDYYNDYISEEEFYQFLNKKLTKYDEIEFHKKRLGFLPKKNNDEKDDITKIYNFIVVLISIYAFQKIELNYLIIVIFTAIVVSFKSVKK</sequence>
<feature type="transmembrane region" description="Helical" evidence="1">
    <location>
        <begin position="75"/>
        <end position="91"/>
    </location>
</feature>
<dbReference type="VEuPathDB" id="AmoebaDB:DDB_G0291638"/>
<keyword evidence="3" id="KW-1185">Reference proteome</keyword>
<dbReference type="AlphaFoldDB" id="Q54EG6"/>
<evidence type="ECO:0000313" key="3">
    <source>
        <dbReference type="Proteomes" id="UP000002195"/>
    </source>
</evidence>
<accession>Q54EG6</accession>
<dbReference type="SMR" id="Q54EG6"/>
<evidence type="ECO:0000256" key="1">
    <source>
        <dbReference type="SAM" id="Phobius"/>
    </source>
</evidence>
<dbReference type="InParanoid" id="Q54EG6"/>
<dbReference type="RefSeq" id="XP_635274.1">
    <property type="nucleotide sequence ID" value="XM_630182.1"/>
</dbReference>
<dbReference type="KEGG" id="ddi:DDB_G0291638"/>
<reference evidence="2 3" key="1">
    <citation type="journal article" date="2005" name="Nature">
        <title>The genome of the social amoeba Dictyostelium discoideum.</title>
        <authorList>
            <consortium name="The Dictyostelium discoideum Sequencing Consortium"/>
            <person name="Eichinger L."/>
            <person name="Pachebat J.A."/>
            <person name="Glockner G."/>
            <person name="Rajandream M.A."/>
            <person name="Sucgang R."/>
            <person name="Berriman M."/>
            <person name="Song J."/>
            <person name="Olsen R."/>
            <person name="Szafranski K."/>
            <person name="Xu Q."/>
            <person name="Tunggal B."/>
            <person name="Kummerfeld S."/>
            <person name="Madera M."/>
            <person name="Konfortov B.A."/>
            <person name="Rivero F."/>
            <person name="Bankier A.T."/>
            <person name="Lehmann R."/>
            <person name="Hamlin N."/>
            <person name="Davies R."/>
            <person name="Gaudet P."/>
            <person name="Fey P."/>
            <person name="Pilcher K."/>
            <person name="Chen G."/>
            <person name="Saunders D."/>
            <person name="Sodergren E."/>
            <person name="Davis P."/>
            <person name="Kerhornou A."/>
            <person name="Nie X."/>
            <person name="Hall N."/>
            <person name="Anjard C."/>
            <person name="Hemphill L."/>
            <person name="Bason N."/>
            <person name="Farbrother P."/>
            <person name="Desany B."/>
            <person name="Just E."/>
            <person name="Morio T."/>
            <person name="Rost R."/>
            <person name="Churcher C."/>
            <person name="Cooper J."/>
            <person name="Haydock S."/>
            <person name="van Driessche N."/>
            <person name="Cronin A."/>
            <person name="Goodhead I."/>
            <person name="Muzny D."/>
            <person name="Mourier T."/>
            <person name="Pain A."/>
            <person name="Lu M."/>
            <person name="Harper D."/>
            <person name="Lindsay R."/>
            <person name="Hauser H."/>
            <person name="James K."/>
            <person name="Quiles M."/>
            <person name="Madan Babu M."/>
            <person name="Saito T."/>
            <person name="Buchrieser C."/>
            <person name="Wardroper A."/>
            <person name="Felder M."/>
            <person name="Thangavelu M."/>
            <person name="Johnson D."/>
            <person name="Knights A."/>
            <person name="Loulseged H."/>
            <person name="Mungall K."/>
            <person name="Oliver K."/>
            <person name="Price C."/>
            <person name="Quail M.A."/>
            <person name="Urushihara H."/>
            <person name="Hernandez J."/>
            <person name="Rabbinowitsch E."/>
            <person name="Steffen D."/>
            <person name="Sanders M."/>
            <person name="Ma J."/>
            <person name="Kohara Y."/>
            <person name="Sharp S."/>
            <person name="Simmonds M."/>
            <person name="Spiegler S."/>
            <person name="Tivey A."/>
            <person name="Sugano S."/>
            <person name="White B."/>
            <person name="Walker D."/>
            <person name="Woodward J."/>
            <person name="Winckler T."/>
            <person name="Tanaka Y."/>
            <person name="Shaulsky G."/>
            <person name="Schleicher M."/>
            <person name="Weinstock G."/>
            <person name="Rosenthal A."/>
            <person name="Cox E.C."/>
            <person name="Chisholm R.L."/>
            <person name="Gibbs R."/>
            <person name="Loomis W.F."/>
            <person name="Platzer M."/>
            <person name="Kay R.R."/>
            <person name="Williams J."/>
            <person name="Dear P.H."/>
            <person name="Noegel A.A."/>
            <person name="Barrell B."/>
            <person name="Kuspa A."/>
        </authorList>
    </citation>
    <scope>NUCLEOTIDE SEQUENCE [LARGE SCALE GENOMIC DNA]</scope>
    <source>
        <strain evidence="2 3">AX4</strain>
    </source>
</reference>
<keyword evidence="1" id="KW-1133">Transmembrane helix</keyword>
<gene>
    <name evidence="2" type="ORF">DDB_G0291638</name>
</gene>
<keyword evidence="1" id="KW-0472">Membrane</keyword>
<protein>
    <submittedName>
        <fullName evidence="2">Uncharacterized protein</fullName>
    </submittedName>
</protein>
<dbReference type="dictyBase" id="DDB_G0291638"/>
<dbReference type="HOGENOM" id="CLU_2404161_0_0_1"/>
<dbReference type="PaxDb" id="44689-DDB0215453"/>
<evidence type="ECO:0000313" key="2">
    <source>
        <dbReference type="EMBL" id="EAL61803.1"/>
    </source>
</evidence>
<keyword evidence="1" id="KW-0812">Transmembrane</keyword>
<organism evidence="2 3">
    <name type="scientific">Dictyostelium discoideum</name>
    <name type="common">Social amoeba</name>
    <dbReference type="NCBI Taxonomy" id="44689"/>
    <lineage>
        <taxon>Eukaryota</taxon>
        <taxon>Amoebozoa</taxon>
        <taxon>Evosea</taxon>
        <taxon>Eumycetozoa</taxon>
        <taxon>Dictyostelia</taxon>
        <taxon>Dictyosteliales</taxon>
        <taxon>Dictyosteliaceae</taxon>
        <taxon>Dictyostelium</taxon>
    </lineage>
</organism>
<dbReference type="GeneID" id="8628218"/>
<dbReference type="EMBL" id="AAFI02000177">
    <property type="protein sequence ID" value="EAL61803.1"/>
    <property type="molecule type" value="Genomic_DNA"/>
</dbReference>
<proteinExistence type="predicted"/>
<dbReference type="Proteomes" id="UP000002195">
    <property type="component" value="Unassembled WGS sequence"/>
</dbReference>
<comment type="caution">
    <text evidence="2">The sequence shown here is derived from an EMBL/GenBank/DDBJ whole genome shotgun (WGS) entry which is preliminary data.</text>
</comment>